<dbReference type="PANTHER" id="PTHR21047:SF2">
    <property type="entry name" value="THYMIDINE DIPHOSPHO-4-KETO-RHAMNOSE 3,5-EPIMERASE"/>
    <property type="match status" value="1"/>
</dbReference>
<comment type="subunit">
    <text evidence="1">Homodimer.</text>
</comment>
<dbReference type="CDD" id="cd00438">
    <property type="entry name" value="cupin_RmlC"/>
    <property type="match status" value="1"/>
</dbReference>
<dbReference type="GO" id="GO:0000271">
    <property type="term" value="P:polysaccharide biosynthetic process"/>
    <property type="evidence" value="ECO:0007669"/>
    <property type="project" value="TreeGrafter"/>
</dbReference>
<dbReference type="GO" id="GO:0008830">
    <property type="term" value="F:dTDP-4-dehydrorhamnose 3,5-epimerase activity"/>
    <property type="evidence" value="ECO:0007669"/>
    <property type="project" value="UniProtKB-UniRule"/>
</dbReference>
<name>A0A1S8L931_9CLOT</name>
<comment type="similarity">
    <text evidence="1">Belongs to the dTDP-4-dehydrorhamnose 3,5-epimerase family.</text>
</comment>
<evidence type="ECO:0000313" key="3">
    <source>
        <dbReference type="Proteomes" id="UP000190951"/>
    </source>
</evidence>
<dbReference type="InterPro" id="IPR011051">
    <property type="entry name" value="RmlC_Cupin_sf"/>
</dbReference>
<dbReference type="STRING" id="84029.CROST_16180"/>
<keyword evidence="1 2" id="KW-0413">Isomerase</keyword>
<dbReference type="InterPro" id="IPR014710">
    <property type="entry name" value="RmlC-like_jellyroll"/>
</dbReference>
<evidence type="ECO:0000256" key="1">
    <source>
        <dbReference type="RuleBase" id="RU364069"/>
    </source>
</evidence>
<dbReference type="Gene3D" id="2.60.120.10">
    <property type="entry name" value="Jelly Rolls"/>
    <property type="match status" value="1"/>
</dbReference>
<gene>
    <name evidence="2" type="primary">rfbC_1</name>
    <name evidence="2" type="ORF">CROST_020510</name>
</gene>
<dbReference type="InterPro" id="IPR000888">
    <property type="entry name" value="RmlC-like"/>
</dbReference>
<dbReference type="AlphaFoldDB" id="A0A1S8L931"/>
<accession>A0A1S8L931</accession>
<reference evidence="2 3" key="1">
    <citation type="submission" date="2022-04" db="EMBL/GenBank/DDBJ databases">
        <title>Genome sequence of C. roseum typestrain.</title>
        <authorList>
            <person name="Poehlein A."/>
            <person name="Schoch T."/>
            <person name="Duerre P."/>
            <person name="Daniel R."/>
        </authorList>
    </citation>
    <scope>NUCLEOTIDE SEQUENCE [LARGE SCALE GENOMIC DNA]</scope>
    <source>
        <strain evidence="2 3">DSM 7320</strain>
    </source>
</reference>
<dbReference type="KEGG" id="crw:CROST_020510"/>
<dbReference type="SUPFAM" id="SSF51182">
    <property type="entry name" value="RmlC-like cupins"/>
    <property type="match status" value="1"/>
</dbReference>
<proteinExistence type="inferred from homology"/>
<comment type="catalytic activity">
    <reaction evidence="1">
        <text>dTDP-4-dehydro-6-deoxy-alpha-D-glucose = dTDP-4-dehydro-beta-L-rhamnose</text>
        <dbReference type="Rhea" id="RHEA:16969"/>
        <dbReference type="ChEBI" id="CHEBI:57649"/>
        <dbReference type="ChEBI" id="CHEBI:62830"/>
        <dbReference type="EC" id="5.1.3.13"/>
    </reaction>
</comment>
<dbReference type="RefSeq" id="WP_077835021.1">
    <property type="nucleotide sequence ID" value="NZ_CP096983.1"/>
</dbReference>
<dbReference type="GO" id="GO:0019305">
    <property type="term" value="P:dTDP-rhamnose biosynthetic process"/>
    <property type="evidence" value="ECO:0007669"/>
    <property type="project" value="UniProtKB-UniRule"/>
</dbReference>
<dbReference type="Pfam" id="PF00908">
    <property type="entry name" value="dTDP_sugar_isom"/>
    <property type="match status" value="1"/>
</dbReference>
<keyword evidence="3" id="KW-1185">Reference proteome</keyword>
<sequence>MIFKETKLRGVYIIKIEPIEDERGFFARSWCKEELDKYKLNSNLVQCNISFNKKKGTLRGMHFQKKPYEEVKIVRCTKGSIYDVVVDIRKDSETYKKWFSVELSDRNRKMIYIPKGIAHGFQTLEDNTEVFYQMSEFYHPECACGIKWDSKNINIQWPIKEKIISIKDKEYNDLV</sequence>
<protein>
    <recommendedName>
        <fullName evidence="1">dTDP-4-dehydrorhamnose 3,5-epimerase</fullName>
        <ecNumber evidence="1">5.1.3.13</ecNumber>
    </recommendedName>
    <alternativeName>
        <fullName evidence="1">Thymidine diphospho-4-keto-rhamnose 3,5-epimerase</fullName>
    </alternativeName>
</protein>
<comment type="function">
    <text evidence="1">Catalyzes the epimerization of the C3' and C5'positions of dTDP-6-deoxy-D-xylo-4-hexulose, forming dTDP-6-deoxy-L-lyxo-4-hexulose.</text>
</comment>
<comment type="pathway">
    <text evidence="1">Carbohydrate biosynthesis; dTDP-L-rhamnose biosynthesis.</text>
</comment>
<dbReference type="NCBIfam" id="TIGR01221">
    <property type="entry name" value="rmlC"/>
    <property type="match status" value="1"/>
</dbReference>
<dbReference type="Proteomes" id="UP000190951">
    <property type="component" value="Chromosome"/>
</dbReference>
<evidence type="ECO:0000313" key="2">
    <source>
        <dbReference type="EMBL" id="URZ11334.1"/>
    </source>
</evidence>
<organism evidence="2 3">
    <name type="scientific">Clostridium felsineum</name>
    <dbReference type="NCBI Taxonomy" id="36839"/>
    <lineage>
        <taxon>Bacteria</taxon>
        <taxon>Bacillati</taxon>
        <taxon>Bacillota</taxon>
        <taxon>Clostridia</taxon>
        <taxon>Eubacteriales</taxon>
        <taxon>Clostridiaceae</taxon>
        <taxon>Clostridium</taxon>
    </lineage>
</organism>
<dbReference type="GO" id="GO:0005829">
    <property type="term" value="C:cytosol"/>
    <property type="evidence" value="ECO:0007669"/>
    <property type="project" value="TreeGrafter"/>
</dbReference>
<dbReference type="PANTHER" id="PTHR21047">
    <property type="entry name" value="DTDP-6-DEOXY-D-GLUCOSE-3,5 EPIMERASE"/>
    <property type="match status" value="1"/>
</dbReference>
<dbReference type="EMBL" id="CP096983">
    <property type="protein sequence ID" value="URZ11334.1"/>
    <property type="molecule type" value="Genomic_DNA"/>
</dbReference>
<dbReference type="EC" id="5.1.3.13" evidence="1"/>